<dbReference type="RefSeq" id="WP_140197341.1">
    <property type="nucleotide sequence ID" value="NZ_CP065915.1"/>
</dbReference>
<dbReference type="PANTHER" id="PTHR43033">
    <property type="entry name" value="TRNA(ILE)-LYSIDINE SYNTHASE-RELATED"/>
    <property type="match status" value="1"/>
</dbReference>
<dbReference type="InterPro" id="IPR012795">
    <property type="entry name" value="tRNA_Ile_lys_synt_N"/>
</dbReference>
<dbReference type="GO" id="GO:0006400">
    <property type="term" value="P:tRNA modification"/>
    <property type="evidence" value="ECO:0007669"/>
    <property type="project" value="UniProtKB-UniRule"/>
</dbReference>
<evidence type="ECO:0000259" key="7">
    <source>
        <dbReference type="Pfam" id="PF01171"/>
    </source>
</evidence>
<name>A0A5C5G8L7_9RHOB</name>
<evidence type="ECO:0000313" key="9">
    <source>
        <dbReference type="Proteomes" id="UP000314011"/>
    </source>
</evidence>
<dbReference type="NCBIfam" id="TIGR02432">
    <property type="entry name" value="lysidine_TilS_N"/>
    <property type="match status" value="1"/>
</dbReference>
<evidence type="ECO:0000256" key="5">
    <source>
        <dbReference type="ARBA" id="ARBA00048539"/>
    </source>
</evidence>
<dbReference type="CDD" id="cd01992">
    <property type="entry name" value="TilS_N"/>
    <property type="match status" value="1"/>
</dbReference>
<dbReference type="Proteomes" id="UP000314011">
    <property type="component" value="Unassembled WGS sequence"/>
</dbReference>
<organism evidence="8 9">
    <name type="scientific">Pelagovum pacificum</name>
    <dbReference type="NCBI Taxonomy" id="2588711"/>
    <lineage>
        <taxon>Bacteria</taxon>
        <taxon>Pseudomonadati</taxon>
        <taxon>Pseudomonadota</taxon>
        <taxon>Alphaproteobacteria</taxon>
        <taxon>Rhodobacterales</taxon>
        <taxon>Paracoccaceae</taxon>
        <taxon>Pelagovum</taxon>
    </lineage>
</organism>
<dbReference type="OrthoDB" id="9807403at2"/>
<accession>A0A5C5G8L7</accession>
<gene>
    <name evidence="6 8" type="primary">tilS</name>
    <name evidence="8" type="ORF">FHY64_17715</name>
</gene>
<evidence type="ECO:0000256" key="3">
    <source>
        <dbReference type="ARBA" id="ARBA00022741"/>
    </source>
</evidence>
<feature type="domain" description="tRNA(Ile)-lysidine/2-thiocytidine synthase N-terminal" evidence="7">
    <location>
        <begin position="14"/>
        <end position="207"/>
    </location>
</feature>
<dbReference type="Gene3D" id="3.40.50.620">
    <property type="entry name" value="HUPs"/>
    <property type="match status" value="1"/>
</dbReference>
<feature type="binding site" evidence="6">
    <location>
        <begin position="18"/>
        <end position="23"/>
    </location>
    <ligand>
        <name>ATP</name>
        <dbReference type="ChEBI" id="CHEBI:30616"/>
    </ligand>
</feature>
<dbReference type="InterPro" id="IPR011063">
    <property type="entry name" value="TilS/TtcA_N"/>
</dbReference>
<dbReference type="PANTHER" id="PTHR43033:SF1">
    <property type="entry name" value="TRNA(ILE)-LYSIDINE SYNTHASE-RELATED"/>
    <property type="match status" value="1"/>
</dbReference>
<dbReference type="AlphaFoldDB" id="A0A5C5G8L7"/>
<dbReference type="InterPro" id="IPR012094">
    <property type="entry name" value="tRNA_Ile_lys_synt"/>
</dbReference>
<evidence type="ECO:0000256" key="6">
    <source>
        <dbReference type="HAMAP-Rule" id="MF_01161"/>
    </source>
</evidence>
<proteinExistence type="inferred from homology"/>
<dbReference type="InterPro" id="IPR014729">
    <property type="entry name" value="Rossmann-like_a/b/a_fold"/>
</dbReference>
<dbReference type="HAMAP" id="MF_01161">
    <property type="entry name" value="tRNA_Ile_lys_synt"/>
    <property type="match status" value="1"/>
</dbReference>
<dbReference type="GO" id="GO:0005737">
    <property type="term" value="C:cytoplasm"/>
    <property type="evidence" value="ECO:0007669"/>
    <property type="project" value="UniProtKB-SubCell"/>
</dbReference>
<comment type="similarity">
    <text evidence="6">Belongs to the tRNA(Ile)-lysidine synthase family.</text>
</comment>
<keyword evidence="2 6" id="KW-0819">tRNA processing</keyword>
<comment type="function">
    <text evidence="6">Ligates lysine onto the cytidine present at position 34 of the AUA codon-specific tRNA(Ile) that contains the anticodon CAU, in an ATP-dependent manner. Cytidine is converted to lysidine, thus changing the amino acid specificity of the tRNA from methionine to isoleucine.</text>
</comment>
<dbReference type="SUPFAM" id="SSF52402">
    <property type="entry name" value="Adenine nucleotide alpha hydrolases-like"/>
    <property type="match status" value="1"/>
</dbReference>
<comment type="caution">
    <text evidence="8">The sequence shown here is derived from an EMBL/GenBank/DDBJ whole genome shotgun (WGS) entry which is preliminary data.</text>
</comment>
<dbReference type="GO" id="GO:0032267">
    <property type="term" value="F:tRNA(Ile)-lysidine synthase activity"/>
    <property type="evidence" value="ECO:0007669"/>
    <property type="project" value="UniProtKB-EC"/>
</dbReference>
<dbReference type="GO" id="GO:0005524">
    <property type="term" value="F:ATP binding"/>
    <property type="evidence" value="ECO:0007669"/>
    <property type="project" value="UniProtKB-UniRule"/>
</dbReference>
<keyword evidence="6" id="KW-0963">Cytoplasm</keyword>
<dbReference type="EMBL" id="VFFF01000003">
    <property type="protein sequence ID" value="TNY31074.1"/>
    <property type="molecule type" value="Genomic_DNA"/>
</dbReference>
<comment type="catalytic activity">
    <reaction evidence="5 6">
        <text>cytidine(34) in tRNA(Ile2) + L-lysine + ATP = lysidine(34) in tRNA(Ile2) + AMP + diphosphate + H(+)</text>
        <dbReference type="Rhea" id="RHEA:43744"/>
        <dbReference type="Rhea" id="RHEA-COMP:10625"/>
        <dbReference type="Rhea" id="RHEA-COMP:10670"/>
        <dbReference type="ChEBI" id="CHEBI:15378"/>
        <dbReference type="ChEBI" id="CHEBI:30616"/>
        <dbReference type="ChEBI" id="CHEBI:32551"/>
        <dbReference type="ChEBI" id="CHEBI:33019"/>
        <dbReference type="ChEBI" id="CHEBI:82748"/>
        <dbReference type="ChEBI" id="CHEBI:83665"/>
        <dbReference type="ChEBI" id="CHEBI:456215"/>
        <dbReference type="EC" id="6.3.4.19"/>
    </reaction>
</comment>
<evidence type="ECO:0000256" key="4">
    <source>
        <dbReference type="ARBA" id="ARBA00022840"/>
    </source>
</evidence>
<evidence type="ECO:0000256" key="1">
    <source>
        <dbReference type="ARBA" id="ARBA00022598"/>
    </source>
</evidence>
<reference evidence="8 9" key="1">
    <citation type="submission" date="2019-06" db="EMBL/GenBank/DDBJ databases">
        <title>Genome of new Rhodobacteraceae sp. SM1903.</title>
        <authorList>
            <person name="Ren X."/>
        </authorList>
    </citation>
    <scope>NUCLEOTIDE SEQUENCE [LARGE SCALE GENOMIC DNA]</scope>
    <source>
        <strain evidence="8 9">SM1903</strain>
    </source>
</reference>
<dbReference type="Pfam" id="PF01171">
    <property type="entry name" value="ATP_bind_3"/>
    <property type="match status" value="1"/>
</dbReference>
<comment type="subcellular location">
    <subcellularLocation>
        <location evidence="6">Cytoplasm</location>
    </subcellularLocation>
</comment>
<protein>
    <recommendedName>
        <fullName evidence="6">tRNA(Ile)-lysidine synthase</fullName>
        <ecNumber evidence="6">6.3.4.19</ecNumber>
    </recommendedName>
    <alternativeName>
        <fullName evidence="6">tRNA(Ile)-2-lysyl-cytidine synthase</fullName>
    </alternativeName>
    <alternativeName>
        <fullName evidence="6">tRNA(Ile)-lysidine synthetase</fullName>
    </alternativeName>
</protein>
<keyword evidence="4 6" id="KW-0067">ATP-binding</keyword>
<dbReference type="EC" id="6.3.4.19" evidence="6"/>
<keyword evidence="9" id="KW-1185">Reference proteome</keyword>
<evidence type="ECO:0000313" key="8">
    <source>
        <dbReference type="EMBL" id="TNY31074.1"/>
    </source>
</evidence>
<evidence type="ECO:0000256" key="2">
    <source>
        <dbReference type="ARBA" id="ARBA00022694"/>
    </source>
</evidence>
<keyword evidence="3 6" id="KW-0547">Nucleotide-binding</keyword>
<keyword evidence="1 6" id="KW-0436">Ligase</keyword>
<sequence length="419" mass="45386">MGRLVGPDFPTDIGLAVSGGGDSMAMLHLAAGWARVFGIRLWVVTVDHGLRREAPQEAAMVADEAAGLNLPHATLRWHWDGQGNLMGAARRARLDLIGRWSGNLCHVCFAHTEDDLAEGLLMRLSRGSGVEGLSAIAPSRNHDGPDDAPPDVAGDMPLRGDGTWIQLRPLLEIPRAELRHYLKVLKIPFTDDPTNIDDTYLRARMRALLDPLEDAGLARSTLAATSRRLARARDALEARAFDVATRIAAMDHGDVLFDRDGLAATEADTQLRLLAAALQYVASADYRPREAALEAALDRVLSGGDTALHGCRLVVRGDRLRIVREYEAVKDTVAEGDVWDRRWRISTFGNKDLTVRALGPDGAAQAGRDSGAPHVSLLSAPALFDGERLIACPRAEFGAGLEVRLAPPRGEFPQCLLSH</sequence>
<comment type="domain">
    <text evidence="6">The N-terminal region contains the highly conserved SGGXDS motif, predicted to be a P-loop motif involved in ATP binding.</text>
</comment>